<dbReference type="AlphaFoldDB" id="A0AA40S4P9"/>
<dbReference type="Proteomes" id="UP000543554">
    <property type="component" value="Unassembled WGS sequence"/>
</dbReference>
<dbReference type="Pfam" id="PF06568">
    <property type="entry name" value="YjiS-like"/>
    <property type="match status" value="1"/>
</dbReference>
<keyword evidence="3" id="KW-1185">Reference proteome</keyword>
<reference evidence="2 3" key="1">
    <citation type="submission" date="2020-08" db="EMBL/GenBank/DDBJ databases">
        <title>Genomic Encyclopedia of Type Strains, Phase IV (KMG-IV): sequencing the most valuable type-strain genomes for metagenomic binning, comparative biology and taxonomic classification.</title>
        <authorList>
            <person name="Goeker M."/>
        </authorList>
    </citation>
    <scope>NUCLEOTIDE SEQUENCE [LARGE SCALE GENOMIC DNA]</scope>
    <source>
        <strain evidence="2 3">DSM 11490</strain>
    </source>
</reference>
<dbReference type="EMBL" id="JACJIB010000006">
    <property type="protein sequence ID" value="MBA8914546.1"/>
    <property type="molecule type" value="Genomic_DNA"/>
</dbReference>
<sequence>MISDGAIEAHPMFSKVFESVRAHLRAKADEEALMSLSDAALDDIGLTRGAVSGLQTGSDPVRPKAVRVAPLFAALAFPTALQGA</sequence>
<evidence type="ECO:0000313" key="2">
    <source>
        <dbReference type="EMBL" id="MBA8914546.1"/>
    </source>
</evidence>
<name>A0AA40S4P9_9HYPH</name>
<organism evidence="2 3">
    <name type="scientific">Methylorubrum thiocyanatum</name>
    <dbReference type="NCBI Taxonomy" id="47958"/>
    <lineage>
        <taxon>Bacteria</taxon>
        <taxon>Pseudomonadati</taxon>
        <taxon>Pseudomonadota</taxon>
        <taxon>Alphaproteobacteria</taxon>
        <taxon>Hyphomicrobiales</taxon>
        <taxon>Methylobacteriaceae</taxon>
        <taxon>Methylorubrum</taxon>
    </lineage>
</organism>
<evidence type="ECO:0000313" key="3">
    <source>
        <dbReference type="Proteomes" id="UP000543554"/>
    </source>
</evidence>
<gene>
    <name evidence="2" type="ORF">HNR51_003639</name>
</gene>
<evidence type="ECO:0000259" key="1">
    <source>
        <dbReference type="Pfam" id="PF06568"/>
    </source>
</evidence>
<accession>A0AA40S4P9</accession>
<protein>
    <submittedName>
        <fullName evidence="2">Uncharacterized protein YjiS (DUF1127 family)</fullName>
    </submittedName>
</protein>
<proteinExistence type="predicted"/>
<dbReference type="RefSeq" id="WP_239681590.1">
    <property type="nucleotide sequence ID" value="NZ_BPRF01000020.1"/>
</dbReference>
<comment type="caution">
    <text evidence="2">The sequence shown here is derived from an EMBL/GenBank/DDBJ whole genome shotgun (WGS) entry which is preliminary data.</text>
</comment>
<dbReference type="InterPro" id="IPR009506">
    <property type="entry name" value="YjiS-like"/>
</dbReference>
<feature type="domain" description="YjiS-like" evidence="1">
    <location>
        <begin position="31"/>
        <end position="49"/>
    </location>
</feature>